<dbReference type="InterPro" id="IPR038318">
    <property type="entry name" value="KdpD_sf"/>
</dbReference>
<evidence type="ECO:0000256" key="5">
    <source>
        <dbReference type="ARBA" id="ARBA00022741"/>
    </source>
</evidence>
<evidence type="ECO:0000256" key="4">
    <source>
        <dbReference type="ARBA" id="ARBA00022692"/>
    </source>
</evidence>
<evidence type="ECO:0000313" key="18">
    <source>
        <dbReference type="Proteomes" id="UP000182063"/>
    </source>
</evidence>
<proteinExistence type="predicted"/>
<dbReference type="Gene3D" id="1.10.10.10">
    <property type="entry name" value="Winged helix-like DNA-binding domain superfamily/Winged helix DNA-binding domain"/>
    <property type="match status" value="1"/>
</dbReference>
<evidence type="ECO:0000256" key="3">
    <source>
        <dbReference type="ARBA" id="ARBA00022679"/>
    </source>
</evidence>
<dbReference type="GO" id="GO:0000155">
    <property type="term" value="F:phosphorelay sensor kinase activity"/>
    <property type="evidence" value="ECO:0007669"/>
    <property type="project" value="TreeGrafter"/>
</dbReference>
<dbReference type="InterPro" id="IPR052023">
    <property type="entry name" value="Histidine_kinase_KdpD"/>
</dbReference>
<dbReference type="Pfam" id="PF13493">
    <property type="entry name" value="DUF4118"/>
    <property type="match status" value="1"/>
</dbReference>
<evidence type="ECO:0000256" key="15">
    <source>
        <dbReference type="SAM" id="Phobius"/>
    </source>
</evidence>
<evidence type="ECO:0000256" key="10">
    <source>
        <dbReference type="ARBA" id="ARBA00023015"/>
    </source>
</evidence>
<keyword evidence="6" id="KW-0418">Kinase</keyword>
<dbReference type="CDD" id="cd00383">
    <property type="entry name" value="trans_reg_C"/>
    <property type="match status" value="1"/>
</dbReference>
<evidence type="ECO:0000256" key="6">
    <source>
        <dbReference type="ARBA" id="ARBA00022777"/>
    </source>
</evidence>
<dbReference type="InterPro" id="IPR001867">
    <property type="entry name" value="OmpR/PhoB-type_DNA-bd"/>
</dbReference>
<feature type="transmembrane region" description="Helical" evidence="15">
    <location>
        <begin position="71"/>
        <end position="97"/>
    </location>
</feature>
<organism evidence="17 18">
    <name type="scientific">Tardibacter chloracetimidivorans</name>
    <dbReference type="NCBI Taxonomy" id="1921510"/>
    <lineage>
        <taxon>Bacteria</taxon>
        <taxon>Pseudomonadati</taxon>
        <taxon>Pseudomonadota</taxon>
        <taxon>Alphaproteobacteria</taxon>
        <taxon>Sphingomonadales</taxon>
        <taxon>Sphingomonadaceae</taxon>
        <taxon>Tardibacter</taxon>
    </lineage>
</organism>
<dbReference type="GO" id="GO:0003677">
    <property type="term" value="F:DNA binding"/>
    <property type="evidence" value="ECO:0007669"/>
    <property type="project" value="UniProtKB-UniRule"/>
</dbReference>
<dbReference type="InterPro" id="IPR025201">
    <property type="entry name" value="KdpD_TM"/>
</dbReference>
<dbReference type="EMBL" id="CP018221">
    <property type="protein sequence ID" value="API59486.1"/>
    <property type="molecule type" value="Genomic_DNA"/>
</dbReference>
<dbReference type="PANTHER" id="PTHR45569:SF1">
    <property type="entry name" value="SENSOR PROTEIN KDPD"/>
    <property type="match status" value="1"/>
</dbReference>
<dbReference type="GO" id="GO:0005886">
    <property type="term" value="C:plasma membrane"/>
    <property type="evidence" value="ECO:0007669"/>
    <property type="project" value="TreeGrafter"/>
</dbReference>
<sequence>MWIWRTPLDESLKRAHFLRMKIETARRSLRQHEMAIRAGGYAATLVLIAGATLAGLLIAPRWGSGPVALLYIPPVLVAAAMCGLWPALAAAMVSTLAYNFYFTEPYRTFLIHSPADVVTVVVLFLVAAVVSRLAASLRQQGRRADAYAARNATIAGFARRLLSCASEADIADVTVAELARLFNVHAVLLMSRDAPHIAAAAPAGITLAPSDLAAAALTLETGEPSGRGVRKVDLADWQFHPVTSDHAVLAAAGLAREDGVLPVADDQRLLLGNLLDQVALALERARLEGEARDVAALRERDRLRSALLTSIGEDVKPRLNAIAAAARALRRAEGGDRALAAAVAAETAQLDRYVDSLVDLSPGAAQEPLAIGPLAIDLHRRAVRRDGEEVHLTPKEYAVLAELAKHAGRVLTHAHLLRSVWGPAQQDHIDYLRVAVRSLRQKLERDPTRPALIVNEPAIGYRLVAP</sequence>
<dbReference type="Gene3D" id="3.30.450.40">
    <property type="match status" value="1"/>
</dbReference>
<evidence type="ECO:0000256" key="7">
    <source>
        <dbReference type="ARBA" id="ARBA00022840"/>
    </source>
</evidence>
<evidence type="ECO:0000256" key="11">
    <source>
        <dbReference type="ARBA" id="ARBA00023125"/>
    </source>
</evidence>
<evidence type="ECO:0000256" key="1">
    <source>
        <dbReference type="ARBA" id="ARBA00004141"/>
    </source>
</evidence>
<keyword evidence="12 15" id="KW-0472">Membrane</keyword>
<evidence type="ECO:0000256" key="8">
    <source>
        <dbReference type="ARBA" id="ARBA00022989"/>
    </source>
</evidence>
<evidence type="ECO:0000256" key="12">
    <source>
        <dbReference type="ARBA" id="ARBA00023136"/>
    </source>
</evidence>
<evidence type="ECO:0000256" key="14">
    <source>
        <dbReference type="PROSITE-ProRule" id="PRU01091"/>
    </source>
</evidence>
<keyword evidence="18" id="KW-1185">Reference proteome</keyword>
<keyword evidence="3" id="KW-0808">Transferase</keyword>
<keyword evidence="10" id="KW-0805">Transcription regulation</keyword>
<dbReference type="SUPFAM" id="SSF46894">
    <property type="entry name" value="C-terminal effector domain of the bipartite response regulators"/>
    <property type="match status" value="1"/>
</dbReference>
<evidence type="ECO:0000259" key="16">
    <source>
        <dbReference type="PROSITE" id="PS51755"/>
    </source>
</evidence>
<comment type="subcellular location">
    <subcellularLocation>
        <location evidence="1">Membrane</location>
        <topology evidence="1">Multi-pass membrane protein</topology>
    </subcellularLocation>
</comment>
<dbReference type="KEGG" id="sphj:BSL82_09340"/>
<dbReference type="STRING" id="1921510.BSL82_09340"/>
<dbReference type="PROSITE" id="PS51755">
    <property type="entry name" value="OMPR_PHOB"/>
    <property type="match status" value="1"/>
</dbReference>
<keyword evidence="7" id="KW-0067">ATP-binding</keyword>
<dbReference type="Pfam" id="PF00486">
    <property type="entry name" value="Trans_reg_C"/>
    <property type="match status" value="1"/>
</dbReference>
<name>A0A1L3ZV02_9SPHN</name>
<feature type="DNA-binding region" description="OmpR/PhoB-type" evidence="14">
    <location>
        <begin position="366"/>
        <end position="465"/>
    </location>
</feature>
<keyword evidence="9" id="KW-0902">Two-component regulatory system</keyword>
<dbReference type="SUPFAM" id="SSF55781">
    <property type="entry name" value="GAF domain-like"/>
    <property type="match status" value="1"/>
</dbReference>
<dbReference type="GO" id="GO:0006355">
    <property type="term" value="P:regulation of DNA-templated transcription"/>
    <property type="evidence" value="ECO:0007669"/>
    <property type="project" value="InterPro"/>
</dbReference>
<dbReference type="Gene3D" id="1.20.120.620">
    <property type="entry name" value="Backbone structure of the membrane domain of e. Coli histidine kinase receptor kdpd"/>
    <property type="match status" value="1"/>
</dbReference>
<evidence type="ECO:0000256" key="2">
    <source>
        <dbReference type="ARBA" id="ARBA00022553"/>
    </source>
</evidence>
<keyword evidence="8 15" id="KW-1133">Transmembrane helix</keyword>
<keyword evidence="11 14" id="KW-0238">DNA-binding</keyword>
<protein>
    <recommendedName>
        <fullName evidence="16">OmpR/PhoB-type domain-containing protein</fullName>
    </recommendedName>
</protein>
<accession>A0A1L3ZV02</accession>
<keyword evidence="2" id="KW-0597">Phosphoprotein</keyword>
<dbReference type="GO" id="GO:0005524">
    <property type="term" value="F:ATP binding"/>
    <property type="evidence" value="ECO:0007669"/>
    <property type="project" value="UniProtKB-KW"/>
</dbReference>
<keyword evidence="4 15" id="KW-0812">Transmembrane</keyword>
<feature type="domain" description="OmpR/PhoB-type" evidence="16">
    <location>
        <begin position="366"/>
        <end position="465"/>
    </location>
</feature>
<gene>
    <name evidence="17" type="ORF">BSL82_09340</name>
</gene>
<dbReference type="PANTHER" id="PTHR45569">
    <property type="entry name" value="SENSOR PROTEIN KDPD"/>
    <property type="match status" value="1"/>
</dbReference>
<feature type="transmembrane region" description="Helical" evidence="15">
    <location>
        <begin position="38"/>
        <end position="59"/>
    </location>
</feature>
<evidence type="ECO:0000313" key="17">
    <source>
        <dbReference type="EMBL" id="API59486.1"/>
    </source>
</evidence>
<dbReference type="OrthoDB" id="9806130at2"/>
<dbReference type="SMART" id="SM00862">
    <property type="entry name" value="Trans_reg_C"/>
    <property type="match status" value="1"/>
</dbReference>
<feature type="transmembrane region" description="Helical" evidence="15">
    <location>
        <begin position="117"/>
        <end position="135"/>
    </location>
</feature>
<evidence type="ECO:0000256" key="9">
    <source>
        <dbReference type="ARBA" id="ARBA00023012"/>
    </source>
</evidence>
<dbReference type="InterPro" id="IPR029016">
    <property type="entry name" value="GAF-like_dom_sf"/>
</dbReference>
<reference evidence="18" key="1">
    <citation type="submission" date="2016-11" db="EMBL/GenBank/DDBJ databases">
        <title>Complete Genome Sequence of alachlor-degrading Sphingomonas sp. strain JJ-A5.</title>
        <authorList>
            <person name="Lee H."/>
            <person name="Ka J.-O."/>
        </authorList>
    </citation>
    <scope>NUCLEOTIDE SEQUENCE [LARGE SCALE GENOMIC DNA]</scope>
    <source>
        <strain evidence="18">JJ-A5</strain>
    </source>
</reference>
<keyword evidence="5" id="KW-0547">Nucleotide-binding</keyword>
<keyword evidence="13" id="KW-0804">Transcription</keyword>
<evidence type="ECO:0000256" key="13">
    <source>
        <dbReference type="ARBA" id="ARBA00023163"/>
    </source>
</evidence>
<dbReference type="Proteomes" id="UP000182063">
    <property type="component" value="Chromosome"/>
</dbReference>
<dbReference type="InterPro" id="IPR036388">
    <property type="entry name" value="WH-like_DNA-bd_sf"/>
</dbReference>
<dbReference type="AlphaFoldDB" id="A0A1L3ZV02"/>
<dbReference type="InterPro" id="IPR016032">
    <property type="entry name" value="Sig_transdc_resp-reg_C-effctor"/>
</dbReference>